<dbReference type="PANTHER" id="PTHR30620:SF83">
    <property type="entry name" value="GLYCOSYL HYDROLASE FAMILY 3 N TERMINAL DOMAIN CONTAINING PROTEIN, EXPRESSED"/>
    <property type="match status" value="1"/>
</dbReference>
<protein>
    <recommendedName>
        <fullName evidence="13">Beta-glucosidase</fullName>
    </recommendedName>
</protein>
<dbReference type="Gene3D" id="3.20.20.300">
    <property type="entry name" value="Glycoside hydrolase, family 3, N-terminal domain"/>
    <property type="match status" value="1"/>
</dbReference>
<evidence type="ECO:0000256" key="4">
    <source>
        <dbReference type="ARBA" id="ARBA00022840"/>
    </source>
</evidence>
<evidence type="ECO:0000259" key="8">
    <source>
        <dbReference type="Pfam" id="PF01915"/>
    </source>
</evidence>
<organism evidence="11 12">
    <name type="scientific">Zingiber officinale</name>
    <name type="common">Ginger</name>
    <name type="synonym">Amomum zingiber</name>
    <dbReference type="NCBI Taxonomy" id="94328"/>
    <lineage>
        <taxon>Eukaryota</taxon>
        <taxon>Viridiplantae</taxon>
        <taxon>Streptophyta</taxon>
        <taxon>Embryophyta</taxon>
        <taxon>Tracheophyta</taxon>
        <taxon>Spermatophyta</taxon>
        <taxon>Magnoliopsida</taxon>
        <taxon>Liliopsida</taxon>
        <taxon>Zingiberales</taxon>
        <taxon>Zingiberaceae</taxon>
        <taxon>Zingiber</taxon>
    </lineage>
</organism>
<dbReference type="InterPro" id="IPR001764">
    <property type="entry name" value="Glyco_hydro_3_N"/>
</dbReference>
<dbReference type="PRINTS" id="PR00133">
    <property type="entry name" value="GLHYDRLASE3"/>
</dbReference>
<dbReference type="Pfam" id="PF00933">
    <property type="entry name" value="Glyco_hydro_3"/>
    <property type="match status" value="1"/>
</dbReference>
<keyword evidence="4" id="KW-0067">ATP-binding</keyword>
<evidence type="ECO:0000256" key="3">
    <source>
        <dbReference type="ARBA" id="ARBA00022806"/>
    </source>
</evidence>
<name>A0A8J5EVD1_ZINOF</name>
<accession>A0A8J5EVD1</accession>
<feature type="domain" description="DNA2/NAM7 helicase helicase" evidence="9">
    <location>
        <begin position="612"/>
        <end position="957"/>
    </location>
</feature>
<evidence type="ECO:0000256" key="5">
    <source>
        <dbReference type="ARBA" id="ARBA00023295"/>
    </source>
</evidence>
<evidence type="ECO:0000259" key="7">
    <source>
        <dbReference type="Pfam" id="PF00933"/>
    </source>
</evidence>
<dbReference type="SUPFAM" id="SSF51445">
    <property type="entry name" value="(Trans)glycosidases"/>
    <property type="match status" value="1"/>
</dbReference>
<evidence type="ECO:0000259" key="9">
    <source>
        <dbReference type="Pfam" id="PF13086"/>
    </source>
</evidence>
<keyword evidence="12" id="KW-1185">Reference proteome</keyword>
<evidence type="ECO:0000256" key="6">
    <source>
        <dbReference type="SAM" id="MobiDB-lite"/>
    </source>
</evidence>
<dbReference type="GO" id="GO:0008422">
    <property type="term" value="F:beta-glucosidase activity"/>
    <property type="evidence" value="ECO:0007669"/>
    <property type="project" value="TreeGrafter"/>
</dbReference>
<dbReference type="CDD" id="cd18042">
    <property type="entry name" value="DEXXQc_SETX"/>
    <property type="match status" value="1"/>
</dbReference>
<evidence type="ECO:0000256" key="2">
    <source>
        <dbReference type="ARBA" id="ARBA00022801"/>
    </source>
</evidence>
<sequence length="2020" mass="224790">MKLKEEKSESAQNIAQASVSMATNFEVANKIRMPRLSGGQGGHATEREGEWSDMDGNIDGIARISSNKQEILNGEIAEKQIVNEVNEPCAVKTDENSDNNSSFLGITTDKTGEAIKDLKVDGPVSDNHGSLDCSSRVDVLSDGLEESSDGKPKKVRGVEASHALRFANNLIKRPKVDEHKEAMLGKKRARQTVFIDVEDARQASSTKTTPRRQTSFSAPIVTHIIRDTTDAHTPVIDQGTELPNTKDQKQAYIMGNEGSSTIELTDMKSEPNGDVIPRGLTRPKKLNHECFSETYPQVPRQGSWKQSPDHRQFKSSLLPSQKLPVAQNNTDQKSDTKKIPSLKRQISSNPQYQDTSVERFLREVTSEKFWHNPEEMELQRVPGHFESVEEYVRVFEPLLFEECRAQLYSTYEELQENVTRDAHIMVRVKNVEKRERGWYDVIVLPVHDFKWTFKEGDVAVLTYPSPGAGRSGRRNNFGANEDGKHESAGRAVGTVRRHFPIDPRDQTGAIIHFYVGDLYDSSSKFDDYILRKLEPKTTWYLTTLGALATAQREYIALHAFRRLNIQMQTAILKPSPEHFPKYEEGAPAMPDCFTQNFVDHLHRTFNPPQLAAIQWAAMHTAAGTNNRGTKRQDPWPFTLVQGPPGTGKTHTVWGMLNVIHLVQYQHYYTALLKKLAPESYKQTTESNLVNVSSGSIDEVLQNMDQSLLRTLPKLCPKPRMLVCAPSNAATDELLARVLDRGFIDGEMKVYRPDVARVGVDSQTRAAQAVSVERRTEQLMQKGREEVIKWLHDLKGREAELAHQISRLQRELSVAAAAGRSQGSVGVDPDVLAARDQNRDMLLQYLAAALENRDKVQVEMSRFLILESKFRARTSFNMEDARASLEASFTNEAEIVFTTVSSSGRKIFSRLTHGFDMVVIDEAAQASEVAVLPPLSLGSARCVLVGDPQQLPATVISKAVGTLLYSRSLFERFQQTGCPTLLLSVQYRMHPQIRDFPSRYFYQGRLTDSESIANLDVEAYYRDPLLHPYAFYDITHGRESHRGGSVSYQNVHEAQFSLRLYKHLQNFVKSNGGKKISIGIITPYKLQLKCLQREFQEVLGTEEGKDIYINTVDAFQGQERDVIIMSCVRASNHGVGFVADIRRMNVALTRARRALWVVGNANALVQSEDWAALIADAKSRKCFIDMECIPKEFLLIKGSTASPAKVVLNSTRSSKSCSQRQHRLDMPSEPKSGTQSENENKSDYFPSRNGAFRNIDVMDSQYGNNSERPRRLSIFLTEISIGDEMPDRLGQHSWRPRENSSRPASLLLCQGGKKQHAEAWENKHPNWLKLSLHLSSAKLPSVQGYALLIGISIYSRDVFCVIRRGSMGQQQQLLFCEALPFMCTVEKPVEDLKHFMFIGRDTAKEPSGDVQKIWNSIHKWNSEFQLHWHIWFAWLVEPSLSTTLGCLANLGSVGSILSGGGSAPAPNATAQAWIDMVTNFQKASLSTRLGIPMIYGIDAVHGNNNAYGATVFPHNIGLGATRDPYLVKRIGAATALETRATGIPYAFAPCIAVCRDPRWGRCYESYSEDHSVVQAMTDSVLGLQGDIPGDYPRNFPYVAGNFLALHQRRLLSQCHLIFRNNVAACAKHYVGDGGTQKGINENNTIIDYEGLLSIHMPPFVDSIAKGVASVMVSYSSWNGKKMHANRHLIIGYLKEKLGFKGFVISDWQGIDRITYPPGENYTYSVQASINAGLDMVMVPYNYTGFFSAVKSLVNANVIPMKRIRDAVKRILRVKFIMGLFENPLPDPSLANQLGSQEHRDLAREAVRKSLVLLKNGKPGSQPLLPLQKNAPKILVAGTHADNLGFQCGGWTINWQGSSGQTTAGTCTTILQGIKSTVDPSTQVVFSENPDADFVRSQGFSYAIVVVGEAPYAETFGDNLNLTIPAPGPSIIQTVCGAVKCVVVLISGRPLVVEPYVPAMDALVAAWLPGSEGQGVADVLFGNFGFTGKLPRTWFKTVAQLPMNVGDTNYDPLFPFGFGLTT</sequence>
<dbReference type="EMBL" id="JACMSC010000019">
    <property type="protein sequence ID" value="KAG6473086.1"/>
    <property type="molecule type" value="Genomic_DNA"/>
</dbReference>
<dbReference type="CDD" id="cd18808">
    <property type="entry name" value="SF1_C_Upf1"/>
    <property type="match status" value="1"/>
</dbReference>
<dbReference type="InterPro" id="IPR027417">
    <property type="entry name" value="P-loop_NTPase"/>
</dbReference>
<keyword evidence="5" id="KW-0326">Glycosidase</keyword>
<dbReference type="Pfam" id="PF13086">
    <property type="entry name" value="AAA_11"/>
    <property type="match status" value="1"/>
</dbReference>
<dbReference type="InterPro" id="IPR036881">
    <property type="entry name" value="Glyco_hydro_3_C_sf"/>
</dbReference>
<dbReference type="InterPro" id="IPR036962">
    <property type="entry name" value="Glyco_hydro_3_N_sf"/>
</dbReference>
<evidence type="ECO:0000313" key="11">
    <source>
        <dbReference type="EMBL" id="KAG6473086.1"/>
    </source>
</evidence>
<dbReference type="SUPFAM" id="SSF52540">
    <property type="entry name" value="P-loop containing nucleoside triphosphate hydrolases"/>
    <property type="match status" value="1"/>
</dbReference>
<dbReference type="Gene3D" id="3.40.50.1700">
    <property type="entry name" value="Glycoside hydrolase family 3 C-terminal domain"/>
    <property type="match status" value="1"/>
</dbReference>
<feature type="domain" description="Glycoside hydrolase family 3 N-terminal" evidence="7">
    <location>
        <begin position="1451"/>
        <end position="1772"/>
    </location>
</feature>
<feature type="region of interest" description="Disordered" evidence="6">
    <location>
        <begin position="294"/>
        <end position="350"/>
    </location>
</feature>
<dbReference type="InterPro" id="IPR041677">
    <property type="entry name" value="DNA2/NAM7_AAA_11"/>
</dbReference>
<dbReference type="PANTHER" id="PTHR30620">
    <property type="entry name" value="PERIPLASMIC BETA-GLUCOSIDASE-RELATED"/>
    <property type="match status" value="1"/>
</dbReference>
<feature type="region of interest" description="Disordered" evidence="6">
    <location>
        <begin position="1209"/>
        <end position="1244"/>
    </location>
</feature>
<evidence type="ECO:0000259" key="10">
    <source>
        <dbReference type="Pfam" id="PF13087"/>
    </source>
</evidence>
<proteinExistence type="predicted"/>
<dbReference type="Pfam" id="PF01915">
    <property type="entry name" value="Glyco_hydro_3_C"/>
    <property type="match status" value="1"/>
</dbReference>
<dbReference type="Proteomes" id="UP000734854">
    <property type="component" value="Unassembled WGS sequence"/>
</dbReference>
<dbReference type="GO" id="GO:0009251">
    <property type="term" value="P:glucan catabolic process"/>
    <property type="evidence" value="ECO:0007669"/>
    <property type="project" value="TreeGrafter"/>
</dbReference>
<dbReference type="Pfam" id="PF13087">
    <property type="entry name" value="AAA_12"/>
    <property type="match status" value="1"/>
</dbReference>
<comment type="caution">
    <text evidence="11">The sequence shown here is derived from an EMBL/GenBank/DDBJ whole genome shotgun (WGS) entry which is preliminary data.</text>
</comment>
<evidence type="ECO:0000256" key="1">
    <source>
        <dbReference type="ARBA" id="ARBA00022741"/>
    </source>
</evidence>
<evidence type="ECO:0000313" key="12">
    <source>
        <dbReference type="Proteomes" id="UP000734854"/>
    </source>
</evidence>
<dbReference type="InterPro" id="IPR047187">
    <property type="entry name" value="SF1_C_Upf1"/>
</dbReference>
<dbReference type="Gene3D" id="3.40.50.300">
    <property type="entry name" value="P-loop containing nucleotide triphosphate hydrolases"/>
    <property type="match status" value="2"/>
</dbReference>
<dbReference type="InterPro" id="IPR002772">
    <property type="entry name" value="Glyco_hydro_3_C"/>
</dbReference>
<feature type="domain" description="DNA2/NAM7 helicase-like C-terminal" evidence="10">
    <location>
        <begin position="964"/>
        <end position="1160"/>
    </location>
</feature>
<feature type="domain" description="Glycoside hydrolase family 3 C-terminal" evidence="8">
    <location>
        <begin position="1809"/>
        <end position="2019"/>
    </location>
</feature>
<dbReference type="GO" id="GO:0005524">
    <property type="term" value="F:ATP binding"/>
    <property type="evidence" value="ECO:0007669"/>
    <property type="project" value="UniProtKB-KW"/>
</dbReference>
<dbReference type="FunFam" id="3.20.20.300:FF:000003">
    <property type="entry name" value="Beta-D-glucan exohydrolase isoenzyme ExoI"/>
    <property type="match status" value="1"/>
</dbReference>
<feature type="compositionally biased region" description="Polar residues" evidence="6">
    <location>
        <begin position="1209"/>
        <end position="1218"/>
    </location>
</feature>
<keyword evidence="3" id="KW-0347">Helicase</keyword>
<dbReference type="GO" id="GO:0005694">
    <property type="term" value="C:chromosome"/>
    <property type="evidence" value="ECO:0007669"/>
    <property type="project" value="UniProtKB-ARBA"/>
</dbReference>
<keyword evidence="2" id="KW-0378">Hydrolase</keyword>
<dbReference type="FunFam" id="3.40.50.1700:FF:000002">
    <property type="entry name" value="Glycosyl hydrolase family protein"/>
    <property type="match status" value="1"/>
</dbReference>
<feature type="region of interest" description="Disordered" evidence="6">
    <location>
        <begin position="33"/>
        <end position="56"/>
    </location>
</feature>
<reference evidence="11 12" key="1">
    <citation type="submission" date="2020-08" db="EMBL/GenBank/DDBJ databases">
        <title>Plant Genome Project.</title>
        <authorList>
            <person name="Zhang R.-G."/>
        </authorList>
    </citation>
    <scope>NUCLEOTIDE SEQUENCE [LARGE SCALE GENOMIC DNA]</scope>
    <source>
        <tissue evidence="11">Rhizome</tissue>
    </source>
</reference>
<dbReference type="InterPro" id="IPR051915">
    <property type="entry name" value="Cellulose_Degrad_GH3"/>
</dbReference>
<keyword evidence="1" id="KW-0547">Nucleotide-binding</keyword>
<evidence type="ECO:0008006" key="13">
    <source>
        <dbReference type="Google" id="ProtNLM"/>
    </source>
</evidence>
<dbReference type="SUPFAM" id="SSF52279">
    <property type="entry name" value="Beta-D-glucan exohydrolase, C-terminal domain"/>
    <property type="match status" value="1"/>
</dbReference>
<dbReference type="FunFam" id="3.40.50.300:FF:000326">
    <property type="entry name" value="P-loop containing nucleoside triphosphate hydrolase"/>
    <property type="match status" value="1"/>
</dbReference>
<dbReference type="GO" id="GO:0004386">
    <property type="term" value="F:helicase activity"/>
    <property type="evidence" value="ECO:0007669"/>
    <property type="project" value="UniProtKB-KW"/>
</dbReference>
<gene>
    <name evidence="11" type="ORF">ZIOFF_066993</name>
</gene>
<dbReference type="InterPro" id="IPR041679">
    <property type="entry name" value="DNA2/NAM7-like_C"/>
</dbReference>
<dbReference type="InterPro" id="IPR017853">
    <property type="entry name" value="GH"/>
</dbReference>